<protein>
    <submittedName>
        <fullName evidence="1">Uncharacterized protein</fullName>
    </submittedName>
</protein>
<comment type="caution">
    <text evidence="1">The sequence shown here is derived from an EMBL/GenBank/DDBJ whole genome shotgun (WGS) entry which is preliminary data.</text>
</comment>
<name>A0A0F9JG84_9ZZZZ</name>
<reference evidence="1" key="1">
    <citation type="journal article" date="2015" name="Nature">
        <title>Complex archaea that bridge the gap between prokaryotes and eukaryotes.</title>
        <authorList>
            <person name="Spang A."/>
            <person name="Saw J.H."/>
            <person name="Jorgensen S.L."/>
            <person name="Zaremba-Niedzwiedzka K."/>
            <person name="Martijn J."/>
            <person name="Lind A.E."/>
            <person name="van Eijk R."/>
            <person name="Schleper C."/>
            <person name="Guy L."/>
            <person name="Ettema T.J."/>
        </authorList>
    </citation>
    <scope>NUCLEOTIDE SEQUENCE</scope>
</reference>
<sequence length="83" mass="9803">MFLITYRDPKTFKPVKKRVRLKFIGKHEPEEIKVYIDSSKFARFTVGDYNWLEILNRAKQYALKTFGPKVSCPVAIKITSGWY</sequence>
<proteinExistence type="predicted"/>
<gene>
    <name evidence="1" type="ORF">LCGC14_1532850</name>
</gene>
<evidence type="ECO:0000313" key="1">
    <source>
        <dbReference type="EMBL" id="KKM61321.1"/>
    </source>
</evidence>
<organism evidence="1">
    <name type="scientific">marine sediment metagenome</name>
    <dbReference type="NCBI Taxonomy" id="412755"/>
    <lineage>
        <taxon>unclassified sequences</taxon>
        <taxon>metagenomes</taxon>
        <taxon>ecological metagenomes</taxon>
    </lineage>
</organism>
<dbReference type="AlphaFoldDB" id="A0A0F9JG84"/>
<accession>A0A0F9JG84</accession>
<dbReference type="EMBL" id="LAZR01011505">
    <property type="protein sequence ID" value="KKM61321.1"/>
    <property type="molecule type" value="Genomic_DNA"/>
</dbReference>